<dbReference type="PANTHER" id="PTHR12027">
    <property type="entry name" value="WNT RELATED"/>
    <property type="match status" value="1"/>
</dbReference>
<gene>
    <name evidence="10" type="ORF">NTJ_04755</name>
</gene>
<accession>A0ABN7AI54</accession>
<keyword evidence="11" id="KW-1185">Reference proteome</keyword>
<keyword evidence="4" id="KW-0964">Secreted</keyword>
<evidence type="ECO:0000256" key="1">
    <source>
        <dbReference type="ARBA" id="ARBA00004498"/>
    </source>
</evidence>
<keyword evidence="5" id="KW-0272">Extracellular matrix</keyword>
<evidence type="ECO:0000256" key="6">
    <source>
        <dbReference type="ARBA" id="ARBA00022687"/>
    </source>
</evidence>
<evidence type="ECO:0000256" key="9">
    <source>
        <dbReference type="RuleBase" id="RU003500"/>
    </source>
</evidence>
<evidence type="ECO:0000256" key="4">
    <source>
        <dbReference type="ARBA" id="ARBA00022525"/>
    </source>
</evidence>
<name>A0ABN7AI54_9HEMI</name>
<keyword evidence="7" id="KW-1015">Disulfide bond</keyword>
<evidence type="ECO:0000256" key="8">
    <source>
        <dbReference type="ARBA" id="ARBA00023288"/>
    </source>
</evidence>
<comment type="similarity">
    <text evidence="2 9">Belongs to the Wnt family.</text>
</comment>
<protein>
    <recommendedName>
        <fullName evidence="9">Protein Wnt</fullName>
    </recommendedName>
</protein>
<dbReference type="PRINTS" id="PR01349">
    <property type="entry name" value="WNTPROTEIN"/>
</dbReference>
<sequence>MALEQCKAQFKWERWNCPELAFATRYDNPVTKEMAYVSAVTSAGIAHAVTRGCSKGSISACGCIKDSPPLDLVANNQSKWEWGGCSDDVAVGSTVARTFLRSLEGANADMISNLNLHNAKLGLNLVRESIQPECKCHGVSGSCTTRTCWRRVEPFAKIGEKLKHRFARALRIQVNSPKHATNLPDSLLAFVEDSPDYCKANATTGWPGTGGRECSRGGDKGEKRSCKELCRACGHQVRRRHVKESWHCNCTFRWCCKVECSTCHRTVVQRYCDDAPHRY</sequence>
<dbReference type="EMBL" id="AP028911">
    <property type="protein sequence ID" value="BES91947.1"/>
    <property type="molecule type" value="Genomic_DNA"/>
</dbReference>
<evidence type="ECO:0000256" key="5">
    <source>
        <dbReference type="ARBA" id="ARBA00022530"/>
    </source>
</evidence>
<dbReference type="Gene3D" id="3.30.2460.20">
    <property type="match status" value="1"/>
</dbReference>
<proteinExistence type="inferred from homology"/>
<evidence type="ECO:0000313" key="11">
    <source>
        <dbReference type="Proteomes" id="UP001307889"/>
    </source>
</evidence>
<organism evidence="10 11">
    <name type="scientific">Nesidiocoris tenuis</name>
    <dbReference type="NCBI Taxonomy" id="355587"/>
    <lineage>
        <taxon>Eukaryota</taxon>
        <taxon>Metazoa</taxon>
        <taxon>Ecdysozoa</taxon>
        <taxon>Arthropoda</taxon>
        <taxon>Hexapoda</taxon>
        <taxon>Insecta</taxon>
        <taxon>Pterygota</taxon>
        <taxon>Neoptera</taxon>
        <taxon>Paraneoptera</taxon>
        <taxon>Hemiptera</taxon>
        <taxon>Heteroptera</taxon>
        <taxon>Panheteroptera</taxon>
        <taxon>Cimicomorpha</taxon>
        <taxon>Miridae</taxon>
        <taxon>Dicyphina</taxon>
        <taxon>Nesidiocoris</taxon>
    </lineage>
</organism>
<dbReference type="InterPro" id="IPR018161">
    <property type="entry name" value="Wnt_CS"/>
</dbReference>
<dbReference type="InterPro" id="IPR005817">
    <property type="entry name" value="Wnt"/>
</dbReference>
<dbReference type="InterPro" id="IPR043158">
    <property type="entry name" value="Wnt_C"/>
</dbReference>
<dbReference type="SMART" id="SM00097">
    <property type="entry name" value="WNT1"/>
    <property type="match status" value="1"/>
</dbReference>
<dbReference type="Proteomes" id="UP001307889">
    <property type="component" value="Chromosome 3"/>
</dbReference>
<evidence type="ECO:0000313" key="10">
    <source>
        <dbReference type="EMBL" id="BES91947.1"/>
    </source>
</evidence>
<comment type="function">
    <text evidence="9">Ligand for members of the frizzled family of seven transmembrane receptors.</text>
</comment>
<dbReference type="PANTHER" id="PTHR12027:SF81">
    <property type="entry name" value="WNT INHIBITOR OF DORSAL PROTEIN"/>
    <property type="match status" value="1"/>
</dbReference>
<keyword evidence="3 9" id="KW-0217">Developmental protein</keyword>
<dbReference type="Pfam" id="PF00110">
    <property type="entry name" value="wnt"/>
    <property type="match status" value="1"/>
</dbReference>
<keyword evidence="6 9" id="KW-0879">Wnt signaling pathway</keyword>
<evidence type="ECO:0000256" key="7">
    <source>
        <dbReference type="ARBA" id="ARBA00023157"/>
    </source>
</evidence>
<comment type="subcellular location">
    <subcellularLocation>
        <location evidence="1 9">Secreted</location>
        <location evidence="1 9">Extracellular space</location>
        <location evidence="1 9">Extracellular matrix</location>
    </subcellularLocation>
</comment>
<dbReference type="PROSITE" id="PS00246">
    <property type="entry name" value="WNT1"/>
    <property type="match status" value="1"/>
</dbReference>
<reference evidence="10 11" key="1">
    <citation type="submission" date="2023-09" db="EMBL/GenBank/DDBJ databases">
        <title>Nesidiocoris tenuis whole genome shotgun sequence.</title>
        <authorList>
            <person name="Shibata T."/>
            <person name="Shimoda M."/>
            <person name="Kobayashi T."/>
            <person name="Uehara T."/>
        </authorList>
    </citation>
    <scope>NUCLEOTIDE SEQUENCE [LARGE SCALE GENOMIC DNA]</scope>
    <source>
        <strain evidence="10 11">Japan</strain>
    </source>
</reference>
<evidence type="ECO:0000256" key="3">
    <source>
        <dbReference type="ARBA" id="ARBA00022473"/>
    </source>
</evidence>
<evidence type="ECO:0000256" key="2">
    <source>
        <dbReference type="ARBA" id="ARBA00005683"/>
    </source>
</evidence>
<keyword evidence="8" id="KW-0449">Lipoprotein</keyword>